<evidence type="ECO:0000313" key="4">
    <source>
        <dbReference type="EMBL" id="BBZ45634.1"/>
    </source>
</evidence>
<reference evidence="4 5" key="1">
    <citation type="journal article" date="2019" name="Emerg. Microbes Infect.">
        <title>Comprehensive subspecies identification of 175 nontuberculous mycobacteria species based on 7547 genomic profiles.</title>
        <authorList>
            <person name="Matsumoto Y."/>
            <person name="Kinjo T."/>
            <person name="Motooka D."/>
            <person name="Nabeya D."/>
            <person name="Jung N."/>
            <person name="Uechi K."/>
            <person name="Horii T."/>
            <person name="Iida T."/>
            <person name="Fujita J."/>
            <person name="Nakamura S."/>
        </authorList>
    </citation>
    <scope>NUCLEOTIDE SEQUENCE [LARGE SCALE GENOMIC DNA]</scope>
    <source>
        <strain evidence="4 5">JCM 14742</strain>
    </source>
</reference>
<dbReference type="Pfam" id="PF13676">
    <property type="entry name" value="TIR_2"/>
    <property type="match status" value="1"/>
</dbReference>
<organism evidence="4 5">
    <name type="scientific">Mycobacterium parmense</name>
    <dbReference type="NCBI Taxonomy" id="185642"/>
    <lineage>
        <taxon>Bacteria</taxon>
        <taxon>Bacillati</taxon>
        <taxon>Actinomycetota</taxon>
        <taxon>Actinomycetes</taxon>
        <taxon>Mycobacteriales</taxon>
        <taxon>Mycobacteriaceae</taxon>
        <taxon>Mycobacterium</taxon>
        <taxon>Mycobacterium simiae complex</taxon>
    </lineage>
</organism>
<keyword evidence="2" id="KW-1133">Transmembrane helix</keyword>
<dbReference type="Pfam" id="PF14032">
    <property type="entry name" value="PknH_C"/>
    <property type="match status" value="1"/>
</dbReference>
<dbReference type="GO" id="GO:0007165">
    <property type="term" value="P:signal transduction"/>
    <property type="evidence" value="ECO:0007669"/>
    <property type="project" value="InterPro"/>
</dbReference>
<dbReference type="InterPro" id="IPR026954">
    <property type="entry name" value="PknH-like_Extracell"/>
</dbReference>
<evidence type="ECO:0000256" key="2">
    <source>
        <dbReference type="SAM" id="Phobius"/>
    </source>
</evidence>
<gene>
    <name evidence="4" type="ORF">MPRM_29150</name>
</gene>
<dbReference type="Gene3D" id="3.40.1000.70">
    <property type="entry name" value="PknH-like extracellular domain"/>
    <property type="match status" value="1"/>
</dbReference>
<proteinExistence type="predicted"/>
<keyword evidence="5" id="KW-1185">Reference proteome</keyword>
<dbReference type="SUPFAM" id="SSF52200">
    <property type="entry name" value="Toll/Interleukin receptor TIR domain"/>
    <property type="match status" value="1"/>
</dbReference>
<protein>
    <recommendedName>
        <fullName evidence="3">TIR domain-containing protein</fullName>
    </recommendedName>
</protein>
<keyword evidence="2" id="KW-0812">Transmembrane</keyword>
<dbReference type="AlphaFoldDB" id="A0A7I7YXF5"/>
<keyword evidence="2" id="KW-0472">Membrane</keyword>
<dbReference type="InterPro" id="IPR035897">
    <property type="entry name" value="Toll_tir_struct_dom_sf"/>
</dbReference>
<evidence type="ECO:0000256" key="1">
    <source>
        <dbReference type="SAM" id="MobiDB-lite"/>
    </source>
</evidence>
<feature type="transmembrane region" description="Helical" evidence="2">
    <location>
        <begin position="296"/>
        <end position="318"/>
    </location>
</feature>
<evidence type="ECO:0000313" key="5">
    <source>
        <dbReference type="Proteomes" id="UP000467105"/>
    </source>
</evidence>
<accession>A0A7I7YXF5</accession>
<feature type="compositionally biased region" description="Pro residues" evidence="1">
    <location>
        <begin position="238"/>
        <end position="254"/>
    </location>
</feature>
<name>A0A7I7YXF5_9MYCO</name>
<dbReference type="PROSITE" id="PS50104">
    <property type="entry name" value="TIR"/>
    <property type="match status" value="1"/>
</dbReference>
<sequence>MGRVADVERVREAVMGLFISYASRDRRALDGLMAAFQRAHLQVWLDEELGGGEAWWRVILERIRDCDVFIVALSNNSLASKPCQAELRYAQALQRPILPVQVGPLDSMRLNPLSTMQIIDYRNPSVDTGIQLIAAVHEQRARVGPLPSPLPDEPPVPFAYLMRLAVTIKDPVLSARQQSELVSELKSALDEDGDDPAARRDLTQLLCMLRDRPDVTYRTRTDVESIIASMNAAEPASGPTPQPPFPPGPFPPHTSGPFPSQGGGPPPQPFTGPARPPFPGPTQHPAPTGRRSRTTWILAGAGALVAVVAIVIAAVVFWPHPHPTTKVVKAEQLDSILLTASDLNSIMGTSNMQQISSSHQMATAPTLSDPSCAGAADTEELTAYQGSDYQAVADRYVREPGTQFDHVVVEAAVTFSYAPNAPAFVRSSADKWKACAGKTVTKTQPDGKTSQWGFADVVDNDTKISVTSSQEGYVWSCQHTLSTVANVVIDANACAEHVTNEGTQIADKIATNATNAAK</sequence>
<feature type="domain" description="TIR" evidence="3">
    <location>
        <begin position="13"/>
        <end position="141"/>
    </location>
</feature>
<dbReference type="Gene3D" id="3.40.50.10140">
    <property type="entry name" value="Toll/interleukin-1 receptor homology (TIR) domain"/>
    <property type="match status" value="1"/>
</dbReference>
<dbReference type="InterPro" id="IPR000157">
    <property type="entry name" value="TIR_dom"/>
</dbReference>
<dbReference type="InterPro" id="IPR038232">
    <property type="entry name" value="PknH-like_Extracell_sf"/>
</dbReference>
<dbReference type="Proteomes" id="UP000467105">
    <property type="component" value="Chromosome"/>
</dbReference>
<evidence type="ECO:0000259" key="3">
    <source>
        <dbReference type="PROSITE" id="PS50104"/>
    </source>
</evidence>
<dbReference type="EMBL" id="AP022614">
    <property type="protein sequence ID" value="BBZ45634.1"/>
    <property type="molecule type" value="Genomic_DNA"/>
</dbReference>
<feature type="region of interest" description="Disordered" evidence="1">
    <location>
        <begin position="233"/>
        <end position="291"/>
    </location>
</feature>
<feature type="compositionally biased region" description="Pro residues" evidence="1">
    <location>
        <begin position="264"/>
        <end position="284"/>
    </location>
</feature>